<dbReference type="OrthoDB" id="534175at2759"/>
<name>A0A843TJW7_COLES</name>
<dbReference type="AlphaFoldDB" id="A0A843TJW7"/>
<dbReference type="PANTHER" id="PTHR36777:SF2">
    <property type="entry name" value="EXPRESSED PROTEIN"/>
    <property type="match status" value="1"/>
</dbReference>
<organism evidence="1 2">
    <name type="scientific">Colocasia esculenta</name>
    <name type="common">Wild taro</name>
    <name type="synonym">Arum esculentum</name>
    <dbReference type="NCBI Taxonomy" id="4460"/>
    <lineage>
        <taxon>Eukaryota</taxon>
        <taxon>Viridiplantae</taxon>
        <taxon>Streptophyta</taxon>
        <taxon>Embryophyta</taxon>
        <taxon>Tracheophyta</taxon>
        <taxon>Spermatophyta</taxon>
        <taxon>Magnoliopsida</taxon>
        <taxon>Liliopsida</taxon>
        <taxon>Araceae</taxon>
        <taxon>Aroideae</taxon>
        <taxon>Colocasieae</taxon>
        <taxon>Colocasia</taxon>
    </lineage>
</organism>
<evidence type="ECO:0000313" key="1">
    <source>
        <dbReference type="EMBL" id="MQL71315.1"/>
    </source>
</evidence>
<dbReference type="PANTHER" id="PTHR36777">
    <property type="entry name" value="EXPRESSED PROTEIN"/>
    <property type="match status" value="1"/>
</dbReference>
<dbReference type="EMBL" id="NMUH01000094">
    <property type="protein sequence ID" value="MQL71315.1"/>
    <property type="molecule type" value="Genomic_DNA"/>
</dbReference>
<evidence type="ECO:0000313" key="2">
    <source>
        <dbReference type="Proteomes" id="UP000652761"/>
    </source>
</evidence>
<reference evidence="1" key="1">
    <citation type="submission" date="2017-07" db="EMBL/GenBank/DDBJ databases">
        <title>Taro Niue Genome Assembly and Annotation.</title>
        <authorList>
            <person name="Atibalentja N."/>
            <person name="Keating K."/>
            <person name="Fields C.J."/>
        </authorList>
    </citation>
    <scope>NUCLEOTIDE SEQUENCE</scope>
    <source>
        <strain evidence="1">Niue_2</strain>
        <tissue evidence="1">Leaf</tissue>
    </source>
</reference>
<sequence length="239" mass="25491">MAVVSSWVAPVRSLPAPSTSYCRHRGLRGGLALSSSSSHSSSVRRFPTTAAAVSSRIRPLLSPLLRKRTRSSRRRSPRRASVVASAQFNVAKVLATAWRVAKDGVEAGTNLVPDSVPRPIARIGVAVVAGAVALFLLKSLLSTALFVLSAISAGCDAPQGAAREHCTMGLCVITAPGGAFVWRRKEAFLWRFGDRSAPARSLRRGLGASGAGKREASAALWEEKKKKISYRYPGTQRTL</sequence>
<dbReference type="Proteomes" id="UP000652761">
    <property type="component" value="Unassembled WGS sequence"/>
</dbReference>
<keyword evidence="2" id="KW-1185">Reference proteome</keyword>
<accession>A0A843TJW7</accession>
<comment type="caution">
    <text evidence="1">The sequence shown here is derived from an EMBL/GenBank/DDBJ whole genome shotgun (WGS) entry which is preliminary data.</text>
</comment>
<proteinExistence type="predicted"/>
<gene>
    <name evidence="1" type="ORF">Taro_003612</name>
</gene>
<protein>
    <submittedName>
        <fullName evidence="1">Uncharacterized protein</fullName>
    </submittedName>
</protein>